<organism evidence="12 13">
    <name type="scientific">Parathalassolituus penaei</name>
    <dbReference type="NCBI Taxonomy" id="2997323"/>
    <lineage>
        <taxon>Bacteria</taxon>
        <taxon>Pseudomonadati</taxon>
        <taxon>Pseudomonadota</taxon>
        <taxon>Gammaproteobacteria</taxon>
        <taxon>Oceanospirillales</taxon>
        <taxon>Oceanospirillaceae</taxon>
        <taxon>Parathalassolituus</taxon>
    </lineage>
</organism>
<comment type="subcellular location">
    <subcellularLocation>
        <location evidence="1">Cell membrane</location>
        <topology evidence="1">Peripheral membrane protein</topology>
    </subcellularLocation>
</comment>
<keyword evidence="13" id="KW-1185">Reference proteome</keyword>
<sequence>MPQHPIPPRLTLRGITKQYPGCLANDDIHLNIAAAEIHALLGENGAGKSTLMKVIYGLVKPDRGEILWDGLPLDVKDPAHARKLGIGMVFQHFSLFDTLTVTENIALALGDDAGDIPALASRIRSVSEKYGMAINPDRQVHTLSVGERQRVEIVRCLVQDIKLLILDEPTSVLTPQEVDTLFVTLRQLASEGCSILFISHKLNEVKALCHRATVLRGGRVSGACIPAEEDTLSMARLMVGENTPVSTTYPKVLGTTPTLTVSNLNLHSHDAFGVHLKQLNLQVNAGEIVGIAGVAGNGQEELLAALSGETRASAGHIQFADTDIGPLTPDRRRALGLAFVPEERLGRGAVPEMSLTENALLTGFLTGLVKRGMVAWKKTEAFADQIIADYKVKTAGRHAQADSLSGGNLQKFIIGREIMQKPRLLIAAHPTWGVDIGAATAIHKALIELRDQGAAILVVSEDIDELFLISDRIGAICDGRLSPLKPTPESSIAELGRQMAGDFSDAATISPRPTTSRAGSLH</sequence>
<feature type="region of interest" description="Disordered" evidence="10">
    <location>
        <begin position="503"/>
        <end position="522"/>
    </location>
</feature>
<feature type="domain" description="ABC transporter" evidence="11">
    <location>
        <begin position="261"/>
        <end position="503"/>
    </location>
</feature>
<keyword evidence="5" id="KW-0677">Repeat</keyword>
<feature type="domain" description="ABC transporter" evidence="11">
    <location>
        <begin position="10"/>
        <end position="242"/>
    </location>
</feature>
<feature type="compositionally biased region" description="Polar residues" evidence="10">
    <location>
        <begin position="511"/>
        <end position="522"/>
    </location>
</feature>
<dbReference type="GO" id="GO:0005524">
    <property type="term" value="F:ATP binding"/>
    <property type="evidence" value="ECO:0007669"/>
    <property type="project" value="UniProtKB-KW"/>
</dbReference>
<dbReference type="InterPro" id="IPR017871">
    <property type="entry name" value="ABC_transporter-like_CS"/>
</dbReference>
<evidence type="ECO:0000256" key="9">
    <source>
        <dbReference type="ARBA" id="ARBA00023136"/>
    </source>
</evidence>
<evidence type="ECO:0000256" key="10">
    <source>
        <dbReference type="SAM" id="MobiDB-lite"/>
    </source>
</evidence>
<keyword evidence="6" id="KW-0547">Nucleotide-binding</keyword>
<dbReference type="InterPro" id="IPR003439">
    <property type="entry name" value="ABC_transporter-like_ATP-bd"/>
</dbReference>
<evidence type="ECO:0000256" key="1">
    <source>
        <dbReference type="ARBA" id="ARBA00004202"/>
    </source>
</evidence>
<evidence type="ECO:0000313" key="12">
    <source>
        <dbReference type="EMBL" id="MCY0963974.1"/>
    </source>
</evidence>
<accession>A0A9X3EAH2</accession>
<keyword evidence="8" id="KW-1278">Translocase</keyword>
<gene>
    <name evidence="12" type="ORF">OUO13_02125</name>
</gene>
<dbReference type="SUPFAM" id="SSF52540">
    <property type="entry name" value="P-loop containing nucleoside triphosphate hydrolases"/>
    <property type="match status" value="2"/>
</dbReference>
<dbReference type="AlphaFoldDB" id="A0A9X3EAH2"/>
<evidence type="ECO:0000259" key="11">
    <source>
        <dbReference type="PROSITE" id="PS50893"/>
    </source>
</evidence>
<dbReference type="PANTHER" id="PTHR43790">
    <property type="entry name" value="CARBOHYDRATE TRANSPORT ATP-BINDING PROTEIN MG119-RELATED"/>
    <property type="match status" value="1"/>
</dbReference>
<protein>
    <submittedName>
        <fullName evidence="12">ABC transporter ATP-binding protein</fullName>
    </submittedName>
</protein>
<keyword evidence="3" id="KW-1003">Cell membrane</keyword>
<name>A0A9X3EAH2_9GAMM</name>
<dbReference type="Gene3D" id="3.40.50.300">
    <property type="entry name" value="P-loop containing nucleotide triphosphate hydrolases"/>
    <property type="match status" value="2"/>
</dbReference>
<dbReference type="SMART" id="SM00382">
    <property type="entry name" value="AAA"/>
    <property type="match status" value="1"/>
</dbReference>
<dbReference type="PROSITE" id="PS00211">
    <property type="entry name" value="ABC_TRANSPORTER_1"/>
    <property type="match status" value="2"/>
</dbReference>
<dbReference type="InterPro" id="IPR003593">
    <property type="entry name" value="AAA+_ATPase"/>
</dbReference>
<keyword evidence="9" id="KW-0472">Membrane</keyword>
<evidence type="ECO:0000256" key="7">
    <source>
        <dbReference type="ARBA" id="ARBA00022840"/>
    </source>
</evidence>
<keyword evidence="2" id="KW-0813">Transport</keyword>
<evidence type="ECO:0000256" key="4">
    <source>
        <dbReference type="ARBA" id="ARBA00022597"/>
    </source>
</evidence>
<dbReference type="Pfam" id="PF00005">
    <property type="entry name" value="ABC_tran"/>
    <property type="match status" value="2"/>
</dbReference>
<dbReference type="Proteomes" id="UP001150830">
    <property type="component" value="Unassembled WGS sequence"/>
</dbReference>
<dbReference type="InterPro" id="IPR027417">
    <property type="entry name" value="P-loop_NTPase"/>
</dbReference>
<dbReference type="RefSeq" id="WP_283172193.1">
    <property type="nucleotide sequence ID" value="NZ_JAPNOA010000007.1"/>
</dbReference>
<dbReference type="GO" id="GO:0005886">
    <property type="term" value="C:plasma membrane"/>
    <property type="evidence" value="ECO:0007669"/>
    <property type="project" value="UniProtKB-SubCell"/>
</dbReference>
<keyword evidence="7 12" id="KW-0067">ATP-binding</keyword>
<comment type="caution">
    <text evidence="12">The sequence shown here is derived from an EMBL/GenBank/DDBJ whole genome shotgun (WGS) entry which is preliminary data.</text>
</comment>
<dbReference type="PROSITE" id="PS50893">
    <property type="entry name" value="ABC_TRANSPORTER_2"/>
    <property type="match status" value="2"/>
</dbReference>
<dbReference type="CDD" id="cd03215">
    <property type="entry name" value="ABC_Carb_Monos_II"/>
    <property type="match status" value="1"/>
</dbReference>
<dbReference type="CDD" id="cd03216">
    <property type="entry name" value="ABC_Carb_Monos_I"/>
    <property type="match status" value="1"/>
</dbReference>
<reference evidence="12" key="1">
    <citation type="submission" date="2022-11" db="EMBL/GenBank/DDBJ databases">
        <title>Parathalassolutuus dongxingensis gen. nov., sp. nov., a novel member of family Oceanospirillaceae isolated from a coastal shrimp pond in Guangxi, China.</title>
        <authorList>
            <person name="Chen H."/>
        </authorList>
    </citation>
    <scope>NUCLEOTIDE SEQUENCE</scope>
    <source>
        <strain evidence="12">G-43</strain>
    </source>
</reference>
<dbReference type="GO" id="GO:0016887">
    <property type="term" value="F:ATP hydrolysis activity"/>
    <property type="evidence" value="ECO:0007669"/>
    <property type="project" value="InterPro"/>
</dbReference>
<dbReference type="EMBL" id="JAPNOA010000007">
    <property type="protein sequence ID" value="MCY0963974.1"/>
    <property type="molecule type" value="Genomic_DNA"/>
</dbReference>
<evidence type="ECO:0000256" key="3">
    <source>
        <dbReference type="ARBA" id="ARBA00022475"/>
    </source>
</evidence>
<evidence type="ECO:0000313" key="13">
    <source>
        <dbReference type="Proteomes" id="UP001150830"/>
    </source>
</evidence>
<evidence type="ECO:0000256" key="6">
    <source>
        <dbReference type="ARBA" id="ARBA00022741"/>
    </source>
</evidence>
<evidence type="ECO:0000256" key="5">
    <source>
        <dbReference type="ARBA" id="ARBA00022737"/>
    </source>
</evidence>
<dbReference type="FunFam" id="3.40.50.300:FF:000127">
    <property type="entry name" value="Ribose import ATP-binding protein RbsA"/>
    <property type="match status" value="1"/>
</dbReference>
<dbReference type="PANTHER" id="PTHR43790:SF4">
    <property type="entry name" value="GUANOSINE IMPORT ATP-BINDING PROTEIN NUPO"/>
    <property type="match status" value="1"/>
</dbReference>
<evidence type="ECO:0000256" key="2">
    <source>
        <dbReference type="ARBA" id="ARBA00022448"/>
    </source>
</evidence>
<dbReference type="InterPro" id="IPR050107">
    <property type="entry name" value="ABC_carbohydrate_import_ATPase"/>
</dbReference>
<keyword evidence="4" id="KW-0762">Sugar transport</keyword>
<proteinExistence type="predicted"/>
<evidence type="ECO:0000256" key="8">
    <source>
        <dbReference type="ARBA" id="ARBA00022967"/>
    </source>
</evidence>